<protein>
    <submittedName>
        <fullName evidence="3">Uncharacterized protein</fullName>
    </submittedName>
</protein>
<keyword evidence="4" id="KW-1185">Reference proteome</keyword>
<evidence type="ECO:0000313" key="4">
    <source>
        <dbReference type="Proteomes" id="UP000053259"/>
    </source>
</evidence>
<sequence>MTACVMRFAVPPERLGHDASRYMEPDVGPTWPQEAHDVRLIDLKPELEDPAKAKSLMEQLETRGFAVLRNRSATLGSLASQAEWNAAYLEETAEMVKEKLGADEVFVWNSVTRSANPDVNTPYGTNHFQEKAIKGLQFGTTIRPVASGAHVDQDAANSRRMCKGAAGDDVFEKFARVQQLNVWRPLKGPVTCKPLAVCDGSTLPAKSTGVHMGMFGTRVVVHHDDAQKWYYIKRQMADEAYILKIYDSKVLPGQAEFTPHTGVDNLNGADGPEEPRESIEVRVVACYR</sequence>
<evidence type="ECO:0000313" key="3">
    <source>
        <dbReference type="EMBL" id="KIW04211.1"/>
    </source>
</evidence>
<evidence type="ECO:0000256" key="1">
    <source>
        <dbReference type="ARBA" id="ARBA00023002"/>
    </source>
</evidence>
<dbReference type="HOGENOM" id="CLU_933887_0_0_1"/>
<dbReference type="OrthoDB" id="412788at2759"/>
<evidence type="ECO:0000256" key="2">
    <source>
        <dbReference type="ARBA" id="ARBA00023604"/>
    </source>
</evidence>
<dbReference type="InParanoid" id="A0A0D1XNQ9"/>
<comment type="similarity">
    <text evidence="2">Belongs to the asaB hydroxylase/desaturase family.</text>
</comment>
<dbReference type="EMBL" id="KN847541">
    <property type="protein sequence ID" value="KIW04211.1"/>
    <property type="molecule type" value="Genomic_DNA"/>
</dbReference>
<proteinExistence type="inferred from homology"/>
<dbReference type="Proteomes" id="UP000053259">
    <property type="component" value="Unassembled WGS sequence"/>
</dbReference>
<dbReference type="GeneID" id="27312492"/>
<organism evidence="3 4">
    <name type="scientific">Verruconis gallopava</name>
    <dbReference type="NCBI Taxonomy" id="253628"/>
    <lineage>
        <taxon>Eukaryota</taxon>
        <taxon>Fungi</taxon>
        <taxon>Dikarya</taxon>
        <taxon>Ascomycota</taxon>
        <taxon>Pezizomycotina</taxon>
        <taxon>Dothideomycetes</taxon>
        <taxon>Pleosporomycetidae</taxon>
        <taxon>Venturiales</taxon>
        <taxon>Sympoventuriaceae</taxon>
        <taxon>Verruconis</taxon>
    </lineage>
</organism>
<keyword evidence="1" id="KW-0560">Oxidoreductase</keyword>
<dbReference type="PANTHER" id="PTHR34598">
    <property type="entry name" value="BLL6449 PROTEIN"/>
    <property type="match status" value="1"/>
</dbReference>
<dbReference type="GO" id="GO:0016491">
    <property type="term" value="F:oxidoreductase activity"/>
    <property type="evidence" value="ECO:0007669"/>
    <property type="project" value="UniProtKB-KW"/>
</dbReference>
<accession>A0A0D1XNQ9</accession>
<name>A0A0D1XNQ9_9PEZI</name>
<dbReference type="STRING" id="253628.A0A0D1XNQ9"/>
<dbReference type="PANTHER" id="PTHR34598:SF3">
    <property type="entry name" value="OXIDOREDUCTASE AN1597"/>
    <property type="match status" value="1"/>
</dbReference>
<dbReference type="InterPro" id="IPR044053">
    <property type="entry name" value="AsaB-like"/>
</dbReference>
<dbReference type="NCBIfam" id="NF041278">
    <property type="entry name" value="CmcJ_NvfI_EfuI"/>
    <property type="match status" value="1"/>
</dbReference>
<reference evidence="3 4" key="1">
    <citation type="submission" date="2015-01" db="EMBL/GenBank/DDBJ databases">
        <title>The Genome Sequence of Ochroconis gallopava CBS43764.</title>
        <authorList>
            <consortium name="The Broad Institute Genomics Platform"/>
            <person name="Cuomo C."/>
            <person name="de Hoog S."/>
            <person name="Gorbushina A."/>
            <person name="Stielow B."/>
            <person name="Teixiera M."/>
            <person name="Abouelleil A."/>
            <person name="Chapman S.B."/>
            <person name="Priest M."/>
            <person name="Young S.K."/>
            <person name="Wortman J."/>
            <person name="Nusbaum C."/>
            <person name="Birren B."/>
        </authorList>
    </citation>
    <scope>NUCLEOTIDE SEQUENCE [LARGE SCALE GENOMIC DNA]</scope>
    <source>
        <strain evidence="3 4">CBS 43764</strain>
    </source>
</reference>
<dbReference type="RefSeq" id="XP_016214080.1">
    <property type="nucleotide sequence ID" value="XM_016357878.1"/>
</dbReference>
<dbReference type="VEuPathDB" id="FungiDB:PV09_04519"/>
<dbReference type="AlphaFoldDB" id="A0A0D1XNQ9"/>
<gene>
    <name evidence="3" type="ORF">PV09_04519</name>
</gene>